<sequence>MDPDSSAGSRPCAAVGPALRPRKLRMRISQADPWSVMKVSFLLSLAVGIYMIVSVAVLWAVPATIGLIDPAPWLSPGWVLKITAAVAVINTGLATSLATLAAFVYNATARFVGGSELTLSEGE</sequence>
<keyword evidence="1" id="KW-1133">Transmembrane helix</keyword>
<dbReference type="Pfam" id="PF12089">
    <property type="entry name" value="DUF3566"/>
    <property type="match status" value="2"/>
</dbReference>
<feature type="domain" description="DUF3566" evidence="2">
    <location>
        <begin position="21"/>
        <end position="69"/>
    </location>
</feature>
<geneLocation type="plasmid" evidence="3">
    <name>unnamed1</name>
</geneLocation>
<keyword evidence="1" id="KW-0472">Membrane</keyword>
<gene>
    <name evidence="3" type="ORF">PU648_57035</name>
</gene>
<keyword evidence="3" id="KW-0614">Plasmid</keyword>
<feature type="transmembrane region" description="Helical" evidence="1">
    <location>
        <begin position="82"/>
        <end position="105"/>
    </location>
</feature>
<keyword evidence="1" id="KW-0812">Transmembrane</keyword>
<name>A0ABU3V5W7_9ACTN</name>
<evidence type="ECO:0000313" key="4">
    <source>
        <dbReference type="Proteomes" id="UP001257627"/>
    </source>
</evidence>
<dbReference type="InterPro" id="IPR021949">
    <property type="entry name" value="DUF3566_TM"/>
</dbReference>
<evidence type="ECO:0000313" key="3">
    <source>
        <dbReference type="EMBL" id="MDU9001564.1"/>
    </source>
</evidence>
<feature type="domain" description="DUF3566" evidence="2">
    <location>
        <begin position="73"/>
        <end position="121"/>
    </location>
</feature>
<evidence type="ECO:0000256" key="1">
    <source>
        <dbReference type="SAM" id="Phobius"/>
    </source>
</evidence>
<keyword evidence="4" id="KW-1185">Reference proteome</keyword>
<dbReference type="EMBL" id="JARAKF010000003">
    <property type="protein sequence ID" value="MDU9001564.1"/>
    <property type="molecule type" value="Genomic_DNA"/>
</dbReference>
<proteinExistence type="predicted"/>
<protein>
    <submittedName>
        <fullName evidence="3">DUF3566 domain-containing protein</fullName>
    </submittedName>
</protein>
<feature type="transmembrane region" description="Helical" evidence="1">
    <location>
        <begin position="39"/>
        <end position="62"/>
    </location>
</feature>
<comment type="caution">
    <text evidence="3">The sequence shown here is derived from an EMBL/GenBank/DDBJ whole genome shotgun (WGS) entry which is preliminary data.</text>
</comment>
<reference evidence="3 4" key="1">
    <citation type="submission" date="2023-02" db="EMBL/GenBank/DDBJ databases">
        <authorList>
            <person name="Maleckis M."/>
        </authorList>
    </citation>
    <scope>NUCLEOTIDE SEQUENCE [LARGE SCALE GENOMIC DNA]</scope>
    <source>
        <strain evidence="3 4">P8-A2</strain>
        <plasmid evidence="3">unnamed1</plasmid>
    </source>
</reference>
<accession>A0ABU3V5W7</accession>
<dbReference type="Proteomes" id="UP001257627">
    <property type="component" value="Unassembled WGS sequence"/>
</dbReference>
<organism evidence="3 4">
    <name type="scientific">Streptomyces mirabilis</name>
    <dbReference type="NCBI Taxonomy" id="68239"/>
    <lineage>
        <taxon>Bacteria</taxon>
        <taxon>Bacillati</taxon>
        <taxon>Actinomycetota</taxon>
        <taxon>Actinomycetes</taxon>
        <taxon>Kitasatosporales</taxon>
        <taxon>Streptomycetaceae</taxon>
        <taxon>Streptomyces</taxon>
    </lineage>
</organism>
<evidence type="ECO:0000259" key="2">
    <source>
        <dbReference type="Pfam" id="PF12089"/>
    </source>
</evidence>